<dbReference type="EMBL" id="BLKC01000004">
    <property type="protein sequence ID" value="GFF24278.1"/>
    <property type="molecule type" value="Genomic_DNA"/>
</dbReference>
<comment type="caution">
    <text evidence="2">The sequence shown here is derived from an EMBL/GenBank/DDBJ whole genome shotgun (WGS) entry which is preliminary data.</text>
</comment>
<gene>
    <name evidence="2" type="ORF">IFM46972_00992</name>
</gene>
<evidence type="ECO:0000313" key="2">
    <source>
        <dbReference type="EMBL" id="GFF24278.1"/>
    </source>
</evidence>
<dbReference type="Proteomes" id="UP000465221">
    <property type="component" value="Unassembled WGS sequence"/>
</dbReference>
<keyword evidence="1" id="KW-0732">Signal</keyword>
<sequence>MKFLICLAGVAVLLESPATAIPVYPLASEATSPGDIGAQALQKASKLAAREGDAVVTSYIDISLVEAAATPPSNIDVSQDYPIHDYNFLQNTAWTIASRDHLPVWVHESRLLAPNTTTKNASVHRRSSADYWLAGASSSKRSCPPRNDLLGPNRCHTYSLDSAKDKLADCNDPIKQKACDCKNAVFGEDLTVKSHINTSNNDHYPKVNIYKDNNCNEYWFSMTTDGGCVYLAPQNLDHFSRDHGGRKAMREIEEIWLQYDNVSAGDSGKGGVKQVILGTAKDALISIHQAGTSV</sequence>
<organism evidence="2 3">
    <name type="scientific">Aspergillus udagawae</name>
    <dbReference type="NCBI Taxonomy" id="91492"/>
    <lineage>
        <taxon>Eukaryota</taxon>
        <taxon>Fungi</taxon>
        <taxon>Dikarya</taxon>
        <taxon>Ascomycota</taxon>
        <taxon>Pezizomycotina</taxon>
        <taxon>Eurotiomycetes</taxon>
        <taxon>Eurotiomycetidae</taxon>
        <taxon>Eurotiales</taxon>
        <taxon>Aspergillaceae</taxon>
        <taxon>Aspergillus</taxon>
        <taxon>Aspergillus subgen. Fumigati</taxon>
    </lineage>
</organism>
<evidence type="ECO:0000313" key="3">
    <source>
        <dbReference type="Proteomes" id="UP000465221"/>
    </source>
</evidence>
<feature type="signal peptide" evidence="1">
    <location>
        <begin position="1"/>
        <end position="20"/>
    </location>
</feature>
<feature type="chain" id="PRO_5034487024" evidence="1">
    <location>
        <begin position="21"/>
        <end position="294"/>
    </location>
</feature>
<dbReference type="AlphaFoldDB" id="A0A8H3N5X3"/>
<evidence type="ECO:0000256" key="1">
    <source>
        <dbReference type="SAM" id="SignalP"/>
    </source>
</evidence>
<protein>
    <submittedName>
        <fullName evidence="2">Uncharacterized protein</fullName>
    </submittedName>
</protein>
<accession>A0A8H3N5X3</accession>
<proteinExistence type="predicted"/>
<name>A0A8H3N5X3_9EURO</name>
<reference evidence="2 3" key="1">
    <citation type="submission" date="2020-01" db="EMBL/GenBank/DDBJ databases">
        <title>Draft genome sequence of Aspergillus udagawae IFM 46972.</title>
        <authorList>
            <person name="Takahashi H."/>
            <person name="Yaguchi T."/>
        </authorList>
    </citation>
    <scope>NUCLEOTIDE SEQUENCE [LARGE SCALE GENOMIC DNA]</scope>
    <source>
        <strain evidence="2 3">IFM 46972</strain>
    </source>
</reference>